<feature type="domain" description="Amidohydrolase-related" evidence="3">
    <location>
        <begin position="83"/>
        <end position="350"/>
    </location>
</feature>
<comment type="caution">
    <text evidence="4">The sequence shown here is derived from an EMBL/GenBank/DDBJ whole genome shotgun (WGS) entry which is preliminary data.</text>
</comment>
<dbReference type="InterPro" id="IPR032465">
    <property type="entry name" value="ACMSD"/>
</dbReference>
<feature type="region of interest" description="Disordered" evidence="2">
    <location>
        <begin position="25"/>
        <end position="77"/>
    </location>
</feature>
<name>A0A5D5AGD8_9EURY</name>
<dbReference type="GO" id="GO:0016831">
    <property type="term" value="F:carboxy-lyase activity"/>
    <property type="evidence" value="ECO:0007669"/>
    <property type="project" value="InterPro"/>
</dbReference>
<organism evidence="4 5">
    <name type="scientific">Natrialba swarupiae</name>
    <dbReference type="NCBI Taxonomy" id="2448032"/>
    <lineage>
        <taxon>Archaea</taxon>
        <taxon>Methanobacteriati</taxon>
        <taxon>Methanobacteriota</taxon>
        <taxon>Stenosarchaea group</taxon>
        <taxon>Halobacteria</taxon>
        <taxon>Halobacteriales</taxon>
        <taxon>Natrialbaceae</taxon>
        <taxon>Natrialba</taxon>
    </lineage>
</organism>
<dbReference type="GO" id="GO:0005737">
    <property type="term" value="C:cytoplasm"/>
    <property type="evidence" value="ECO:0007669"/>
    <property type="project" value="TreeGrafter"/>
</dbReference>
<feature type="compositionally biased region" description="Acidic residues" evidence="2">
    <location>
        <begin position="59"/>
        <end position="77"/>
    </location>
</feature>
<dbReference type="InterPro" id="IPR032466">
    <property type="entry name" value="Metal_Hydrolase"/>
</dbReference>
<dbReference type="Gene3D" id="3.20.20.140">
    <property type="entry name" value="Metal-dependent hydrolases"/>
    <property type="match status" value="1"/>
</dbReference>
<dbReference type="EMBL" id="VTAW01000028">
    <property type="protein sequence ID" value="TYT60878.1"/>
    <property type="molecule type" value="Genomic_DNA"/>
</dbReference>
<evidence type="ECO:0000256" key="1">
    <source>
        <dbReference type="ARBA" id="ARBA00023239"/>
    </source>
</evidence>
<evidence type="ECO:0000313" key="4">
    <source>
        <dbReference type="EMBL" id="TYT60878.1"/>
    </source>
</evidence>
<dbReference type="PANTHER" id="PTHR21240">
    <property type="entry name" value="2-AMINO-3-CARBOXYLMUCONATE-6-SEMIALDEHYDE DECARBOXYLASE"/>
    <property type="match status" value="1"/>
</dbReference>
<evidence type="ECO:0000256" key="2">
    <source>
        <dbReference type="SAM" id="MobiDB-lite"/>
    </source>
</evidence>
<reference evidence="4 5" key="1">
    <citation type="submission" date="2019-08" db="EMBL/GenBank/DDBJ databases">
        <title>Archaea genome.</title>
        <authorList>
            <person name="Kajale S."/>
            <person name="Shouche Y."/>
            <person name="Deshpande N."/>
            <person name="Sharma A."/>
        </authorList>
    </citation>
    <scope>NUCLEOTIDE SEQUENCE [LARGE SCALE GENOMIC DNA]</scope>
    <source>
        <strain evidence="4 5">ESP3B_9</strain>
    </source>
</reference>
<proteinExistence type="predicted"/>
<dbReference type="SUPFAM" id="SSF51556">
    <property type="entry name" value="Metallo-dependent hydrolases"/>
    <property type="match status" value="1"/>
</dbReference>
<dbReference type="GO" id="GO:0016787">
    <property type="term" value="F:hydrolase activity"/>
    <property type="evidence" value="ECO:0007669"/>
    <property type="project" value="UniProtKB-KW"/>
</dbReference>
<gene>
    <name evidence="4" type="ORF">FYC77_16620</name>
</gene>
<sequence length="353" mass="39538">MDSTLPTTRRQYLAITGVGLSAAAAGCASTGSDGATPKSKSSVTTDEPSDDRGITETGTEGDENETATDEDEPETVDDLPLFDAHTHVIPTEARGRDPLFAEQLVEWMDTNGVDRAVVLAFDAPEAYPVRAPSEWVLDEVDSYPDRLVPFCTVDPRDVDETDAADRLEHYIGRGARGFGELKMEMDIDDDRLELLYELCATYELPILFHTDRQMLRDEVGLPRLENVLASYPEVDFVAHAHGWWSHMSADVEALDLGRIPEGPIEAPGRVWELLAEYDNIYGDISTLGGWNALTRDEAYGQTFLERHHDQLVFGTDYLFPGHQIPHFALFEQFDLELDAWANIRHRNIETLLR</sequence>
<keyword evidence="5" id="KW-1185">Reference proteome</keyword>
<protein>
    <submittedName>
        <fullName evidence="4">Amidohydrolase</fullName>
    </submittedName>
</protein>
<keyword evidence="1" id="KW-0456">Lyase</keyword>
<evidence type="ECO:0000259" key="3">
    <source>
        <dbReference type="Pfam" id="PF04909"/>
    </source>
</evidence>
<dbReference type="Proteomes" id="UP000324104">
    <property type="component" value="Unassembled WGS sequence"/>
</dbReference>
<dbReference type="AlphaFoldDB" id="A0A5D5AGD8"/>
<dbReference type="PANTHER" id="PTHR21240:SF28">
    <property type="entry name" value="ISO-OROTATE DECARBOXYLASE (EUROFUNG)"/>
    <property type="match status" value="1"/>
</dbReference>
<feature type="compositionally biased region" description="Low complexity" evidence="2">
    <location>
        <begin position="25"/>
        <end position="35"/>
    </location>
</feature>
<accession>A0A5D5AGD8</accession>
<dbReference type="InterPro" id="IPR006680">
    <property type="entry name" value="Amidohydro-rel"/>
</dbReference>
<dbReference type="Pfam" id="PF04909">
    <property type="entry name" value="Amidohydro_2"/>
    <property type="match status" value="1"/>
</dbReference>
<keyword evidence="4" id="KW-0378">Hydrolase</keyword>
<dbReference type="GO" id="GO:0019748">
    <property type="term" value="P:secondary metabolic process"/>
    <property type="evidence" value="ECO:0007669"/>
    <property type="project" value="TreeGrafter"/>
</dbReference>
<evidence type="ECO:0000313" key="5">
    <source>
        <dbReference type="Proteomes" id="UP000324104"/>
    </source>
</evidence>